<accession>A0ABN8Q2B1</accession>
<evidence type="ECO:0000313" key="2">
    <source>
        <dbReference type="EMBL" id="CAH3155200.1"/>
    </source>
</evidence>
<protein>
    <submittedName>
        <fullName evidence="2">Uncharacterized protein</fullName>
    </submittedName>
</protein>
<gene>
    <name evidence="2" type="ORF">PEVE_00001641</name>
</gene>
<evidence type="ECO:0000256" key="1">
    <source>
        <dbReference type="SAM" id="MobiDB-lite"/>
    </source>
</evidence>
<sequence>MGRVSRAGRELAESWPRAGRELAYGHIRNRWGVPQKEGWTGISREEEERKSKKVEEAGSGPFLFPTCLGRSKGLCSQGR</sequence>
<evidence type="ECO:0000313" key="3">
    <source>
        <dbReference type="Proteomes" id="UP001159427"/>
    </source>
</evidence>
<name>A0ABN8Q2B1_9CNID</name>
<proteinExistence type="predicted"/>
<dbReference type="EMBL" id="CALNXI010001093">
    <property type="protein sequence ID" value="CAH3155200.1"/>
    <property type="molecule type" value="Genomic_DNA"/>
</dbReference>
<feature type="region of interest" description="Disordered" evidence="1">
    <location>
        <begin position="35"/>
        <end position="61"/>
    </location>
</feature>
<comment type="caution">
    <text evidence="2">The sequence shown here is derived from an EMBL/GenBank/DDBJ whole genome shotgun (WGS) entry which is preliminary data.</text>
</comment>
<keyword evidence="3" id="KW-1185">Reference proteome</keyword>
<dbReference type="Proteomes" id="UP001159427">
    <property type="component" value="Unassembled WGS sequence"/>
</dbReference>
<organism evidence="2 3">
    <name type="scientific">Porites evermanni</name>
    <dbReference type="NCBI Taxonomy" id="104178"/>
    <lineage>
        <taxon>Eukaryota</taxon>
        <taxon>Metazoa</taxon>
        <taxon>Cnidaria</taxon>
        <taxon>Anthozoa</taxon>
        <taxon>Hexacorallia</taxon>
        <taxon>Scleractinia</taxon>
        <taxon>Fungiina</taxon>
        <taxon>Poritidae</taxon>
        <taxon>Porites</taxon>
    </lineage>
</organism>
<reference evidence="2 3" key="1">
    <citation type="submission" date="2022-05" db="EMBL/GenBank/DDBJ databases">
        <authorList>
            <consortium name="Genoscope - CEA"/>
            <person name="William W."/>
        </authorList>
    </citation>
    <scope>NUCLEOTIDE SEQUENCE [LARGE SCALE GENOMIC DNA]</scope>
</reference>
<feature type="compositionally biased region" description="Basic and acidic residues" evidence="1">
    <location>
        <begin position="43"/>
        <end position="56"/>
    </location>
</feature>